<sequence length="108" mass="11890">MTPGKRGRKTGPSPVDRARTGSKHHVITEGGGLPPAVTVAGGNRHDVTQLLPLIESIPPVQGRRGRPRRRPDELYADRAHDSDKHRDLVRAKGIDPQFARKGTAPRRR</sequence>
<evidence type="ECO:0000313" key="4">
    <source>
        <dbReference type="Proteomes" id="UP000440096"/>
    </source>
</evidence>
<reference evidence="3 4" key="1">
    <citation type="submission" date="2019-11" db="EMBL/GenBank/DDBJ databases">
        <title>Draft genome of Amycolatopsis RM579.</title>
        <authorList>
            <person name="Duangmal K."/>
            <person name="Mingma R."/>
        </authorList>
    </citation>
    <scope>NUCLEOTIDE SEQUENCE [LARGE SCALE GENOMIC DNA]</scope>
    <source>
        <strain evidence="3 4">RM579</strain>
    </source>
</reference>
<feature type="compositionally biased region" description="Basic and acidic residues" evidence="1">
    <location>
        <begin position="70"/>
        <end position="93"/>
    </location>
</feature>
<evidence type="ECO:0000256" key="1">
    <source>
        <dbReference type="SAM" id="MobiDB-lite"/>
    </source>
</evidence>
<dbReference type="GO" id="GO:0003677">
    <property type="term" value="F:DNA binding"/>
    <property type="evidence" value="ECO:0007669"/>
    <property type="project" value="InterPro"/>
</dbReference>
<dbReference type="Proteomes" id="UP000440096">
    <property type="component" value="Unassembled WGS sequence"/>
</dbReference>
<evidence type="ECO:0000313" key="3">
    <source>
        <dbReference type="EMBL" id="MTD56588.1"/>
    </source>
</evidence>
<dbReference type="Pfam" id="PF01609">
    <property type="entry name" value="DDE_Tnp_1"/>
    <property type="match status" value="1"/>
</dbReference>
<dbReference type="GO" id="GO:0006313">
    <property type="term" value="P:DNA transposition"/>
    <property type="evidence" value="ECO:0007669"/>
    <property type="project" value="InterPro"/>
</dbReference>
<feature type="domain" description="Transposase IS4-like" evidence="2">
    <location>
        <begin position="15"/>
        <end position="100"/>
    </location>
</feature>
<keyword evidence="4" id="KW-1185">Reference proteome</keyword>
<protein>
    <submittedName>
        <fullName evidence="3">Transposase</fullName>
    </submittedName>
</protein>
<dbReference type="EMBL" id="WMBA01000036">
    <property type="protein sequence ID" value="MTD56588.1"/>
    <property type="molecule type" value="Genomic_DNA"/>
</dbReference>
<dbReference type="GO" id="GO:0004803">
    <property type="term" value="F:transposase activity"/>
    <property type="evidence" value="ECO:0007669"/>
    <property type="project" value="InterPro"/>
</dbReference>
<proteinExistence type="predicted"/>
<organism evidence="3 4">
    <name type="scientific">Amycolatopsis pithecellobii</name>
    <dbReference type="NCBI Taxonomy" id="664692"/>
    <lineage>
        <taxon>Bacteria</taxon>
        <taxon>Bacillati</taxon>
        <taxon>Actinomycetota</taxon>
        <taxon>Actinomycetes</taxon>
        <taxon>Pseudonocardiales</taxon>
        <taxon>Pseudonocardiaceae</taxon>
        <taxon>Amycolatopsis</taxon>
    </lineage>
</organism>
<name>A0A6N7YXH6_9PSEU</name>
<gene>
    <name evidence="3" type="ORF">GKO32_21850</name>
</gene>
<dbReference type="AlphaFoldDB" id="A0A6N7YXH6"/>
<dbReference type="InterPro" id="IPR002559">
    <property type="entry name" value="Transposase_11"/>
</dbReference>
<dbReference type="PANTHER" id="PTHR30007:SF1">
    <property type="entry name" value="BLR1914 PROTEIN"/>
    <property type="match status" value="1"/>
</dbReference>
<comment type="caution">
    <text evidence="3">The sequence shown here is derived from an EMBL/GenBank/DDBJ whole genome shotgun (WGS) entry which is preliminary data.</text>
</comment>
<evidence type="ECO:0000259" key="2">
    <source>
        <dbReference type="Pfam" id="PF01609"/>
    </source>
</evidence>
<dbReference type="PANTHER" id="PTHR30007">
    <property type="entry name" value="PHP DOMAIN PROTEIN"/>
    <property type="match status" value="1"/>
</dbReference>
<feature type="region of interest" description="Disordered" evidence="1">
    <location>
        <begin position="1"/>
        <end position="108"/>
    </location>
</feature>
<accession>A0A6N7YXH6</accession>